<dbReference type="SUPFAM" id="SSF52540">
    <property type="entry name" value="P-loop containing nucleoside triphosphate hydrolases"/>
    <property type="match status" value="1"/>
</dbReference>
<evidence type="ECO:0000256" key="2">
    <source>
        <dbReference type="ARBA" id="ARBA00022840"/>
    </source>
</evidence>
<dbReference type="AlphaFoldDB" id="J9CWD2"/>
<dbReference type="InterPro" id="IPR047661">
    <property type="entry name" value="IstB"/>
</dbReference>
<dbReference type="InterPro" id="IPR027417">
    <property type="entry name" value="P-loop_NTPase"/>
</dbReference>
<dbReference type="PANTHER" id="PTHR30050">
    <property type="entry name" value="CHROMOSOMAL REPLICATION INITIATOR PROTEIN DNAA"/>
    <property type="match status" value="1"/>
</dbReference>
<reference evidence="4" key="1">
    <citation type="journal article" date="2012" name="PLoS ONE">
        <title>Gene sets for utilization of primary and secondary nutrition supplies in the distal gut of endangered iberian lynx.</title>
        <authorList>
            <person name="Alcaide M."/>
            <person name="Messina E."/>
            <person name="Richter M."/>
            <person name="Bargiela R."/>
            <person name="Peplies J."/>
            <person name="Huws S.A."/>
            <person name="Newbold C.J."/>
            <person name="Golyshin P.N."/>
            <person name="Simon M.A."/>
            <person name="Lopez G."/>
            <person name="Yakimov M.M."/>
            <person name="Ferrer M."/>
        </authorList>
    </citation>
    <scope>NUCLEOTIDE SEQUENCE</scope>
</reference>
<dbReference type="Gene3D" id="3.40.50.300">
    <property type="entry name" value="P-loop containing nucleotide triphosphate hydrolases"/>
    <property type="match status" value="1"/>
</dbReference>
<dbReference type="PIRSF" id="PIRSF003073">
    <property type="entry name" value="DNAC_TnpB_IstB"/>
    <property type="match status" value="1"/>
</dbReference>
<dbReference type="GO" id="GO:0006260">
    <property type="term" value="P:DNA replication"/>
    <property type="evidence" value="ECO:0007669"/>
    <property type="project" value="TreeGrafter"/>
</dbReference>
<keyword evidence="2" id="KW-0067">ATP-binding</keyword>
<gene>
    <name evidence="4" type="ORF">EVA_07362</name>
</gene>
<dbReference type="PANTHER" id="PTHR30050:SF4">
    <property type="entry name" value="ATP-BINDING PROTEIN RV3427C IN INSERTION SEQUENCE-RELATED"/>
    <property type="match status" value="1"/>
</dbReference>
<protein>
    <submittedName>
        <fullName evidence="4">IstB ATP binding domain-containing protein</fullName>
    </submittedName>
</protein>
<sequence length="288" mass="32796">MPVCLKTLEISKNLITLLLFMKTSGMTMNNVKNPIDLNSIQPLCKRLRLPTMFQSLATLCESPSMLEMTHLEVVHEILEAEICRRDENALKRRLKDAHIRHQDATMADIDFKIPRGLNKPQVMTLGNCDWIRNHQNCIITGKTGCGKTYVAGALANAACRQGFTVRFVRVPRFLKEFSAQHALDRGFERELRNLRRIDLLVLDDWGIGQMDAVNRSDLLEIIEDRCGVGSVLVTSVLPVKAWAEYIKDATYADSILDRLVRNAHRIEMIGESMRMQKRYGALNTKEVD</sequence>
<keyword evidence="1" id="KW-0547">Nucleotide-binding</keyword>
<dbReference type="GO" id="GO:0005524">
    <property type="term" value="F:ATP binding"/>
    <property type="evidence" value="ECO:0007669"/>
    <property type="project" value="UniProtKB-KW"/>
</dbReference>
<dbReference type="InterPro" id="IPR002611">
    <property type="entry name" value="IstB_ATP-bd"/>
</dbReference>
<dbReference type="EMBL" id="AMCI01001774">
    <property type="protein sequence ID" value="EJX04531.1"/>
    <property type="molecule type" value="Genomic_DNA"/>
</dbReference>
<dbReference type="CDD" id="cd00009">
    <property type="entry name" value="AAA"/>
    <property type="match status" value="1"/>
</dbReference>
<accession>J9CWD2</accession>
<evidence type="ECO:0000313" key="4">
    <source>
        <dbReference type="EMBL" id="EJX04531.1"/>
    </source>
</evidence>
<evidence type="ECO:0000259" key="3">
    <source>
        <dbReference type="Pfam" id="PF01695"/>
    </source>
</evidence>
<comment type="caution">
    <text evidence="4">The sequence shown here is derived from an EMBL/GenBank/DDBJ whole genome shotgun (WGS) entry which is preliminary data.</text>
</comment>
<evidence type="ECO:0000256" key="1">
    <source>
        <dbReference type="ARBA" id="ARBA00022741"/>
    </source>
</evidence>
<dbReference type="NCBIfam" id="NF038214">
    <property type="entry name" value="IS21_help_AAA"/>
    <property type="match status" value="1"/>
</dbReference>
<proteinExistence type="predicted"/>
<dbReference type="InterPro" id="IPR028350">
    <property type="entry name" value="DNAC/IstB-like"/>
</dbReference>
<dbReference type="Pfam" id="PF01695">
    <property type="entry name" value="IstB_IS21"/>
    <property type="match status" value="1"/>
</dbReference>
<organism evidence="4">
    <name type="scientific">gut metagenome</name>
    <dbReference type="NCBI Taxonomy" id="749906"/>
    <lineage>
        <taxon>unclassified sequences</taxon>
        <taxon>metagenomes</taxon>
        <taxon>organismal metagenomes</taxon>
    </lineage>
</organism>
<feature type="domain" description="IstB-like ATP-binding" evidence="3">
    <location>
        <begin position="44"/>
        <end position="279"/>
    </location>
</feature>
<name>J9CWD2_9ZZZZ</name>